<keyword evidence="6" id="KW-1185">Reference proteome</keyword>
<feature type="binding site" evidence="3">
    <location>
        <position position="59"/>
    </location>
    <ligand>
        <name>substrate</name>
    </ligand>
</feature>
<evidence type="ECO:0008006" key="7">
    <source>
        <dbReference type="Google" id="ProtNLM"/>
    </source>
</evidence>
<feature type="active site" description="Tele-phosphohistidine intermediate" evidence="2">
    <location>
        <position position="9"/>
    </location>
</feature>
<organism evidence="5 6">
    <name type="scientific">Hydnum rufescens UP504</name>
    <dbReference type="NCBI Taxonomy" id="1448309"/>
    <lineage>
        <taxon>Eukaryota</taxon>
        <taxon>Fungi</taxon>
        <taxon>Dikarya</taxon>
        <taxon>Basidiomycota</taxon>
        <taxon>Agaricomycotina</taxon>
        <taxon>Agaricomycetes</taxon>
        <taxon>Cantharellales</taxon>
        <taxon>Hydnaceae</taxon>
        <taxon>Hydnum</taxon>
    </lineage>
</organism>
<name>A0A9P6B5G1_9AGAM</name>
<dbReference type="GO" id="GO:0045820">
    <property type="term" value="P:negative regulation of glycolytic process"/>
    <property type="evidence" value="ECO:0007669"/>
    <property type="project" value="TreeGrafter"/>
</dbReference>
<dbReference type="PANTHER" id="PTHR46517:SF1">
    <property type="entry name" value="FRUCTOSE-2,6-BISPHOSPHATASE TIGAR"/>
    <property type="match status" value="1"/>
</dbReference>
<evidence type="ECO:0000256" key="3">
    <source>
        <dbReference type="PIRSR" id="PIRSR613078-2"/>
    </source>
</evidence>
<reference evidence="5" key="1">
    <citation type="journal article" date="2020" name="Nat. Commun.">
        <title>Large-scale genome sequencing of mycorrhizal fungi provides insights into the early evolution of symbiotic traits.</title>
        <authorList>
            <person name="Miyauchi S."/>
            <person name="Kiss E."/>
            <person name="Kuo A."/>
            <person name="Drula E."/>
            <person name="Kohler A."/>
            <person name="Sanchez-Garcia M."/>
            <person name="Morin E."/>
            <person name="Andreopoulos B."/>
            <person name="Barry K.W."/>
            <person name="Bonito G."/>
            <person name="Buee M."/>
            <person name="Carver A."/>
            <person name="Chen C."/>
            <person name="Cichocki N."/>
            <person name="Clum A."/>
            <person name="Culley D."/>
            <person name="Crous P.W."/>
            <person name="Fauchery L."/>
            <person name="Girlanda M."/>
            <person name="Hayes R.D."/>
            <person name="Keri Z."/>
            <person name="LaButti K."/>
            <person name="Lipzen A."/>
            <person name="Lombard V."/>
            <person name="Magnuson J."/>
            <person name="Maillard F."/>
            <person name="Murat C."/>
            <person name="Nolan M."/>
            <person name="Ohm R.A."/>
            <person name="Pangilinan J."/>
            <person name="Pereira M.F."/>
            <person name="Perotto S."/>
            <person name="Peter M."/>
            <person name="Pfister S."/>
            <person name="Riley R."/>
            <person name="Sitrit Y."/>
            <person name="Stielow J.B."/>
            <person name="Szollosi G."/>
            <person name="Zifcakova L."/>
            <person name="Stursova M."/>
            <person name="Spatafora J.W."/>
            <person name="Tedersoo L."/>
            <person name="Vaario L.M."/>
            <person name="Yamada A."/>
            <person name="Yan M."/>
            <person name="Wang P."/>
            <person name="Xu J."/>
            <person name="Bruns T."/>
            <person name="Baldrian P."/>
            <person name="Vilgalys R."/>
            <person name="Dunand C."/>
            <person name="Henrissat B."/>
            <person name="Grigoriev I.V."/>
            <person name="Hibbett D."/>
            <person name="Nagy L.G."/>
            <person name="Martin F.M."/>
        </authorList>
    </citation>
    <scope>NUCLEOTIDE SEQUENCE</scope>
    <source>
        <strain evidence="5">UP504</strain>
    </source>
</reference>
<dbReference type="InterPro" id="IPR013078">
    <property type="entry name" value="His_Pase_superF_clade-1"/>
</dbReference>
<feature type="region of interest" description="Disordered" evidence="4">
    <location>
        <begin position="278"/>
        <end position="301"/>
    </location>
</feature>
<gene>
    <name evidence="5" type="ORF">BS47DRAFT_1375766</name>
</gene>
<evidence type="ECO:0000313" key="6">
    <source>
        <dbReference type="Proteomes" id="UP000886523"/>
    </source>
</evidence>
<dbReference type="GO" id="GO:0005829">
    <property type="term" value="C:cytosol"/>
    <property type="evidence" value="ECO:0007669"/>
    <property type="project" value="TreeGrafter"/>
</dbReference>
<dbReference type="Proteomes" id="UP000886523">
    <property type="component" value="Unassembled WGS sequence"/>
</dbReference>
<keyword evidence="1" id="KW-0378">Hydrolase</keyword>
<feature type="region of interest" description="Disordered" evidence="4">
    <location>
        <begin position="236"/>
        <end position="258"/>
    </location>
</feature>
<dbReference type="SMART" id="SM00855">
    <property type="entry name" value="PGAM"/>
    <property type="match status" value="1"/>
</dbReference>
<dbReference type="GO" id="GO:0004331">
    <property type="term" value="F:fructose-2,6-bisphosphate 2-phosphatase activity"/>
    <property type="evidence" value="ECO:0007669"/>
    <property type="project" value="TreeGrafter"/>
</dbReference>
<dbReference type="InterPro" id="IPR029033">
    <property type="entry name" value="His_PPase_superfam"/>
</dbReference>
<feature type="compositionally biased region" description="Basic and acidic residues" evidence="4">
    <location>
        <begin position="242"/>
        <end position="258"/>
    </location>
</feature>
<evidence type="ECO:0000256" key="4">
    <source>
        <dbReference type="SAM" id="MobiDB-lite"/>
    </source>
</evidence>
<feature type="binding site" evidence="3">
    <location>
        <begin position="8"/>
        <end position="15"/>
    </location>
    <ligand>
        <name>substrate</name>
    </ligand>
</feature>
<protein>
    <recommendedName>
        <fullName evidence="7">Phosphoglycerate mutase</fullName>
    </recommendedName>
</protein>
<dbReference type="SUPFAM" id="SSF53254">
    <property type="entry name" value="Phosphoglycerate mutase-like"/>
    <property type="match status" value="1"/>
</dbReference>
<feature type="active site" description="Proton donor/acceptor" evidence="2">
    <location>
        <position position="86"/>
    </location>
</feature>
<dbReference type="AlphaFoldDB" id="A0A9P6B5G1"/>
<evidence type="ECO:0000256" key="1">
    <source>
        <dbReference type="ARBA" id="ARBA00022801"/>
    </source>
</evidence>
<dbReference type="PANTHER" id="PTHR46517">
    <property type="entry name" value="FRUCTOSE-2,6-BISPHOSPHATASE TIGAR"/>
    <property type="match status" value="1"/>
</dbReference>
<sequence>MLTLTFVRHGESVDNVRNIWAGWKDSELSVHGFNQAKAVGEFFSASAKIDNIFASPLQRAKITAMQIYDCQPDPKPVITLSPLLREQYWGVAEGHPFIFPSNMVKEGPHYKPLIGRSSRFHEGESLEDVEIRAGQFIDEYIAPLVLSSAGKSAREVMVFIVAHGIMISEMIDAIIRHDTSEGAPRSKTWRGLHNTGWTRLEIGLENERSAVSGSSVTPTTADPRIDPEALVAAGAQSADPLPKMKEHSPNLSSEEAKRPHLMVRITHVNELSHLANVTRQPGGIGSSPHDPKQTSIKDFFR</sequence>
<dbReference type="InterPro" id="IPR051695">
    <property type="entry name" value="Phosphoglycerate_Mutase"/>
</dbReference>
<proteinExistence type="predicted"/>
<dbReference type="CDD" id="cd07067">
    <property type="entry name" value="HP_PGM_like"/>
    <property type="match status" value="1"/>
</dbReference>
<evidence type="ECO:0000256" key="2">
    <source>
        <dbReference type="PIRSR" id="PIRSR613078-1"/>
    </source>
</evidence>
<dbReference type="GO" id="GO:0043456">
    <property type="term" value="P:regulation of pentose-phosphate shunt"/>
    <property type="evidence" value="ECO:0007669"/>
    <property type="project" value="TreeGrafter"/>
</dbReference>
<comment type="caution">
    <text evidence="5">The sequence shown here is derived from an EMBL/GenBank/DDBJ whole genome shotgun (WGS) entry which is preliminary data.</text>
</comment>
<dbReference type="Pfam" id="PF00300">
    <property type="entry name" value="His_Phos_1"/>
    <property type="match status" value="1"/>
</dbReference>
<dbReference type="Gene3D" id="3.40.50.1240">
    <property type="entry name" value="Phosphoglycerate mutase-like"/>
    <property type="match status" value="1"/>
</dbReference>
<evidence type="ECO:0000313" key="5">
    <source>
        <dbReference type="EMBL" id="KAF9517290.1"/>
    </source>
</evidence>
<dbReference type="EMBL" id="MU128933">
    <property type="protein sequence ID" value="KAF9517290.1"/>
    <property type="molecule type" value="Genomic_DNA"/>
</dbReference>
<accession>A0A9P6B5G1</accession>
<dbReference type="OrthoDB" id="354304at2759"/>